<protein>
    <submittedName>
        <fullName evidence="1">Uncharacterized protein</fullName>
    </submittedName>
</protein>
<proteinExistence type="predicted"/>
<dbReference type="OrthoDB" id="6979445at2"/>
<evidence type="ECO:0000313" key="2">
    <source>
        <dbReference type="Proteomes" id="UP000234271"/>
    </source>
</evidence>
<name>A0A2N9YIJ0_9GAMM</name>
<evidence type="ECO:0000313" key="1">
    <source>
        <dbReference type="EMBL" id="AUI70327.1"/>
    </source>
</evidence>
<dbReference type="Proteomes" id="UP000234271">
    <property type="component" value="Chromosome"/>
</dbReference>
<dbReference type="KEGG" id="blep:AL038_06745"/>
<sequence length="188" mass="21594">MLLKKLLIISIIFWLAGCSGLLPEVNTTIQTPWQSFDEVKISFDNVEPMVTTVDKLKKLGIEPFVTPNVKLLNYLDLVQRFIPNSSITLADLPDAIRSCLAMKEKCQGYEMIPIERNSKRYGNVILDVLNFRRQTKITGWRFQALLVLQEDLVVYKLWSGEPHILEYEDRKNPLGPLQDVGRVLSVFD</sequence>
<dbReference type="RefSeq" id="WP_062150827.1">
    <property type="nucleotide sequence ID" value="NZ_CP012373.2"/>
</dbReference>
<dbReference type="AlphaFoldDB" id="A0A2N9YIJ0"/>
<dbReference type="PROSITE" id="PS51257">
    <property type="entry name" value="PROKAR_LIPOPROTEIN"/>
    <property type="match status" value="1"/>
</dbReference>
<gene>
    <name evidence="1" type="ORF">BLE401_17560</name>
</gene>
<accession>A0A2N9YIJ0</accession>
<organism evidence="1 2">
    <name type="scientific">Beggiatoa leptomitoformis</name>
    <dbReference type="NCBI Taxonomy" id="288004"/>
    <lineage>
        <taxon>Bacteria</taxon>
        <taxon>Pseudomonadati</taxon>
        <taxon>Pseudomonadota</taxon>
        <taxon>Gammaproteobacteria</taxon>
        <taxon>Thiotrichales</taxon>
        <taxon>Thiotrichaceae</taxon>
        <taxon>Beggiatoa</taxon>
    </lineage>
</organism>
<reference evidence="2" key="1">
    <citation type="submission" date="2016-12" db="EMBL/GenBank/DDBJ databases">
        <title>Complete Genome Sequence of Beggiatoa leptomitiformis D-401.</title>
        <authorList>
            <person name="Fomenkov A."/>
            <person name="Vincze T."/>
            <person name="Grabovich M."/>
            <person name="Anton B.P."/>
            <person name="Dubinina G."/>
            <person name="Orlova M."/>
            <person name="Belousova E."/>
            <person name="Roberts R.J."/>
        </authorList>
    </citation>
    <scope>NUCLEOTIDE SEQUENCE [LARGE SCALE GENOMIC DNA]</scope>
    <source>
        <strain evidence="2">D-401</strain>
    </source>
</reference>
<dbReference type="EMBL" id="CP018889">
    <property type="protein sequence ID" value="AUI70327.1"/>
    <property type="molecule type" value="Genomic_DNA"/>
</dbReference>
<keyword evidence="2" id="KW-1185">Reference proteome</keyword>